<sequence length="467" mass="51312">MNHGSLLSSPEFPILSRLGLTNAILFLLIINYSVYSEADDLDDDRSRLTRRKWCPWSAWSPCSPTKCISGHVRRTPSLWRSIEEIPIAEDIQTNQCVLPPTNISRKPNRAYVQQTVRGQSKLIVAEKQRFRTCDCQSVSILNVFRLVSRHECYPGETEFECNECLSSEKVYFSRDTNSIIDTIPFCSFDHSGFQLYKILGGIVGAIALISLVVCFVRFLFRQICGPRQIDGNATGSGLNRNGRRRNRTSHLQSNAVSDDASEYLQNHRNTSGYPINLGNMDLPPAYTDIVKLSGITPLPPNTTTTTPNTVVTDRFNAAAYDWLPPSLSTQNDNQITPPNGLPKSSPMRTHRFSCSIVDDNEQNNATSSQILSPKLSDTPPPPSYEEIIAATTNSVNNNITQSTANVDRSVSLAANVISPSQILNQSDNASATAATTTTTTTTNNNMSSSSGGNVMNTDRTETSSSAA</sequence>
<feature type="transmembrane region" description="Helical" evidence="2">
    <location>
        <begin position="14"/>
        <end position="35"/>
    </location>
</feature>
<feature type="compositionally biased region" description="Low complexity" evidence="1">
    <location>
        <begin position="428"/>
        <end position="450"/>
    </location>
</feature>
<evidence type="ECO:0000256" key="2">
    <source>
        <dbReference type="SAM" id="Phobius"/>
    </source>
</evidence>
<feature type="compositionally biased region" description="Polar residues" evidence="1">
    <location>
        <begin position="327"/>
        <end position="337"/>
    </location>
</feature>
<accession>A0AA85K138</accession>
<feature type="compositionally biased region" description="Polar residues" evidence="1">
    <location>
        <begin position="451"/>
        <end position="467"/>
    </location>
</feature>
<protein>
    <submittedName>
        <fullName evidence="4 5">Uncharacterized protein</fullName>
    </submittedName>
</protein>
<evidence type="ECO:0000313" key="5">
    <source>
        <dbReference type="WBParaSite" id="TREG1_59070.2"/>
    </source>
</evidence>
<name>A0AA85K138_TRIRE</name>
<proteinExistence type="predicted"/>
<reference evidence="4 5" key="2">
    <citation type="submission" date="2023-11" db="UniProtKB">
        <authorList>
            <consortium name="WormBaseParasite"/>
        </authorList>
    </citation>
    <scope>IDENTIFICATION</scope>
</reference>
<keyword evidence="2" id="KW-0472">Membrane</keyword>
<keyword evidence="2" id="KW-0812">Transmembrane</keyword>
<organism evidence="3 5">
    <name type="scientific">Trichobilharzia regenti</name>
    <name type="common">Nasal bird schistosome</name>
    <dbReference type="NCBI Taxonomy" id="157069"/>
    <lineage>
        <taxon>Eukaryota</taxon>
        <taxon>Metazoa</taxon>
        <taxon>Spiralia</taxon>
        <taxon>Lophotrochozoa</taxon>
        <taxon>Platyhelminthes</taxon>
        <taxon>Trematoda</taxon>
        <taxon>Digenea</taxon>
        <taxon>Strigeidida</taxon>
        <taxon>Schistosomatoidea</taxon>
        <taxon>Schistosomatidae</taxon>
        <taxon>Trichobilharzia</taxon>
    </lineage>
</organism>
<feature type="region of interest" description="Disordered" evidence="1">
    <location>
        <begin position="327"/>
        <end position="385"/>
    </location>
</feature>
<dbReference type="WBParaSite" id="TREG1_59070.1">
    <property type="protein sequence ID" value="TREG1_59070.1"/>
    <property type="gene ID" value="TREG1_59070"/>
</dbReference>
<feature type="region of interest" description="Disordered" evidence="1">
    <location>
        <begin position="234"/>
        <end position="259"/>
    </location>
</feature>
<keyword evidence="2" id="KW-1133">Transmembrane helix</keyword>
<dbReference type="WBParaSite" id="TREG1_59070.2">
    <property type="protein sequence ID" value="TREG1_59070.2"/>
    <property type="gene ID" value="TREG1_59070"/>
</dbReference>
<feature type="compositionally biased region" description="Polar residues" evidence="1">
    <location>
        <begin position="362"/>
        <end position="371"/>
    </location>
</feature>
<keyword evidence="3" id="KW-1185">Reference proteome</keyword>
<feature type="transmembrane region" description="Helical" evidence="2">
    <location>
        <begin position="198"/>
        <end position="220"/>
    </location>
</feature>
<evidence type="ECO:0000313" key="4">
    <source>
        <dbReference type="WBParaSite" id="TREG1_59070.1"/>
    </source>
</evidence>
<evidence type="ECO:0000256" key="1">
    <source>
        <dbReference type="SAM" id="MobiDB-lite"/>
    </source>
</evidence>
<dbReference type="Proteomes" id="UP000050795">
    <property type="component" value="Unassembled WGS sequence"/>
</dbReference>
<reference evidence="3" key="1">
    <citation type="submission" date="2022-06" db="EMBL/GenBank/DDBJ databases">
        <authorList>
            <person name="Berger JAMES D."/>
            <person name="Berger JAMES D."/>
        </authorList>
    </citation>
    <scope>NUCLEOTIDE SEQUENCE [LARGE SCALE GENOMIC DNA]</scope>
</reference>
<dbReference type="AlphaFoldDB" id="A0AA85K138"/>
<evidence type="ECO:0000313" key="3">
    <source>
        <dbReference type="Proteomes" id="UP000050795"/>
    </source>
</evidence>
<feature type="region of interest" description="Disordered" evidence="1">
    <location>
        <begin position="426"/>
        <end position="467"/>
    </location>
</feature>